<feature type="domain" description="DNA-directed RNA polymerase N-terminal" evidence="9">
    <location>
        <begin position="150"/>
        <end position="546"/>
    </location>
</feature>
<dbReference type="Gene3D" id="1.10.1320.10">
    <property type="entry name" value="DNA-directed RNA polymerase, N-terminal domain"/>
    <property type="match status" value="1"/>
</dbReference>
<proteinExistence type="inferred from homology"/>
<dbReference type="PROSITE" id="PS00900">
    <property type="entry name" value="RNA_POL_PHAGE_1"/>
    <property type="match status" value="1"/>
</dbReference>
<keyword evidence="11" id="KW-1185">Reference proteome</keyword>
<dbReference type="EC" id="2.7.7.6" evidence="2 8"/>
<keyword evidence="5 8" id="KW-0548">Nucleotidyltransferase</keyword>
<accession>A0AAW1SDX4</accession>
<dbReference type="Pfam" id="PF00940">
    <property type="entry name" value="RNA_pol"/>
    <property type="match status" value="1"/>
</dbReference>
<dbReference type="InterPro" id="IPR037159">
    <property type="entry name" value="RNA_POL_N_sf"/>
</dbReference>
<dbReference type="FunFam" id="1.10.150.20:FF:000041">
    <property type="entry name" value="DNA-directed RNA polymerase"/>
    <property type="match status" value="1"/>
</dbReference>
<organism evidence="10 11">
    <name type="scientific">Apatococcus lobatus</name>
    <dbReference type="NCBI Taxonomy" id="904363"/>
    <lineage>
        <taxon>Eukaryota</taxon>
        <taxon>Viridiplantae</taxon>
        <taxon>Chlorophyta</taxon>
        <taxon>core chlorophytes</taxon>
        <taxon>Trebouxiophyceae</taxon>
        <taxon>Chlorellales</taxon>
        <taxon>Chlorellaceae</taxon>
        <taxon>Apatococcus</taxon>
    </lineage>
</organism>
<sequence length="1080" mass="120914">MHKSTTPALKQLLQVAKALQALSQELGQPSKAATRAGACEWTLSQPAALIARSPGSFRHHSALPAVEQVSADWYEDAPATAVPEPSNCHYQLWTQLSNLRDQGVQIQAERQDRGKPATAYPYAPVSAYLESLHGRKGEGQFDDTVLDLWTRQVQQEMKAGEDAFNAYMDETKHQTKKGRGSEASSMRKFLRRWHPQLVAATQKEQEAIRAGVYGPDRTIYGPYLTLLDPKVLAAVTLQAVINRFMGSANLEIGFVKLTPLYNDVGLAIRQCVVIAQIRQKWKMEQDRRKMVTKRLRQADKFHKQAGPALPPQLQSLAAELRDMGEDGLHLDQQWLTENEKFEDRLKALRYSWAGKKRESGELQFQRLQGKPGGGSGANGRQWQKLNMLRAMESALKWPQETILKLGAIMTKLLLESATFSEGGSLAADGWGRPEATDSKVFLHEKVYGTSLNTGLQALGIMRMNPEMISQIEKSHADKAQMCEVRHMPMLVPPAPWRNPFSGGHVLTPACIMRGSDNRFNNEVLPVDQATYQQMPKAYDALNFLGSIPWRINKHALEMLSSAWERGGDIGGLTARSLPPAPTRNRLSMSLRHQPYNMVTQAHYGRGVEANFRRTTNAWHKLSAEQYALKCDMELKLRVAREYVHEDRFWYPHTIDFRGRTYPMHANLQHLSDDPCRCLLEFADGKPLGQHGLYWLFVHASNLAGVDKVSLADRHKWTTENLDGIMDSANDPFGLNQDGLGKLWTSASTPWQFLAACFEIRDALASGDPENFLSHLPVHQDGTCNGLQHYAALGRDAEGGASVNLTPADKPQDIYSRVARLVGERVDQDAAGGSKIASGVQGIIDRKLVKQTVMTSVYGVTFLGAKDQIASRLKERGWSRDEQLVTDTAIYLAKITLDALGDMFQSSKTIMKWLRDAAKAVTAAGAAVGWTNPVGIPISQPYRVEAKKEVWTAMQRANMELVPRQTQHVHKLRQKNAFPPNFIHSLDASHMMMTALACKDHGLTFAGVHDSYWTHASDVTVMNRLLREEFVKLHTRPLLEELIAELEQKHPNIKLPPFPEPVASHAQFDLELVKQSDYFFS</sequence>
<evidence type="ECO:0000256" key="1">
    <source>
        <dbReference type="ARBA" id="ARBA00009493"/>
    </source>
</evidence>
<dbReference type="GO" id="GO:0034245">
    <property type="term" value="C:mitochondrial DNA-directed RNA polymerase complex"/>
    <property type="evidence" value="ECO:0007669"/>
    <property type="project" value="TreeGrafter"/>
</dbReference>
<dbReference type="Pfam" id="PF14700">
    <property type="entry name" value="RPOL_N"/>
    <property type="match status" value="1"/>
</dbReference>
<dbReference type="AlphaFoldDB" id="A0AAW1SDX4"/>
<keyword evidence="3 8" id="KW-0240">DNA-directed RNA polymerase</keyword>
<comment type="caution">
    <text evidence="10">The sequence shown here is derived from an EMBL/GenBank/DDBJ whole genome shotgun (WGS) entry which is preliminary data.</text>
</comment>
<evidence type="ECO:0000256" key="6">
    <source>
        <dbReference type="ARBA" id="ARBA00023163"/>
    </source>
</evidence>
<protein>
    <recommendedName>
        <fullName evidence="2 8">DNA-directed RNA polymerase</fullName>
        <ecNumber evidence="2 8">2.7.7.6</ecNumber>
    </recommendedName>
</protein>
<dbReference type="InterPro" id="IPR002092">
    <property type="entry name" value="DNA-dir_Rpol_phage-type"/>
</dbReference>
<dbReference type="InterPro" id="IPR029262">
    <property type="entry name" value="RPOL_N"/>
</dbReference>
<evidence type="ECO:0000256" key="4">
    <source>
        <dbReference type="ARBA" id="ARBA00022679"/>
    </source>
</evidence>
<evidence type="ECO:0000313" key="11">
    <source>
        <dbReference type="Proteomes" id="UP001438707"/>
    </source>
</evidence>
<dbReference type="PANTHER" id="PTHR10102:SF0">
    <property type="entry name" value="DNA-DIRECTED RNA POLYMERASE, MITOCHONDRIAL"/>
    <property type="match status" value="1"/>
</dbReference>
<dbReference type="InterPro" id="IPR043502">
    <property type="entry name" value="DNA/RNA_pol_sf"/>
</dbReference>
<dbReference type="GO" id="GO:0003899">
    <property type="term" value="F:DNA-directed RNA polymerase activity"/>
    <property type="evidence" value="ECO:0007669"/>
    <property type="project" value="UniProtKB-EC"/>
</dbReference>
<comment type="function">
    <text evidence="8">DNA-dependent RNA polymerase catalyzes the transcription of DNA into RNA using the four ribonucleoside triphosphates as substrates.</text>
</comment>
<dbReference type="SUPFAM" id="SSF56672">
    <property type="entry name" value="DNA/RNA polymerases"/>
    <property type="match status" value="1"/>
</dbReference>
<evidence type="ECO:0000259" key="9">
    <source>
        <dbReference type="SMART" id="SM01311"/>
    </source>
</evidence>
<gene>
    <name evidence="10" type="ORF">WJX74_000892</name>
</gene>
<dbReference type="SMART" id="SM01311">
    <property type="entry name" value="RPOL_N"/>
    <property type="match status" value="1"/>
</dbReference>
<evidence type="ECO:0000256" key="5">
    <source>
        <dbReference type="ARBA" id="ARBA00022695"/>
    </source>
</evidence>
<dbReference type="GO" id="GO:0006390">
    <property type="term" value="P:mitochondrial transcription"/>
    <property type="evidence" value="ECO:0007669"/>
    <property type="project" value="TreeGrafter"/>
</dbReference>
<reference evidence="10 11" key="1">
    <citation type="journal article" date="2024" name="Nat. Commun.">
        <title>Phylogenomics reveals the evolutionary origins of lichenization in chlorophyte algae.</title>
        <authorList>
            <person name="Puginier C."/>
            <person name="Libourel C."/>
            <person name="Otte J."/>
            <person name="Skaloud P."/>
            <person name="Haon M."/>
            <person name="Grisel S."/>
            <person name="Petersen M."/>
            <person name="Berrin J.G."/>
            <person name="Delaux P.M."/>
            <person name="Dal Grande F."/>
            <person name="Keller J."/>
        </authorList>
    </citation>
    <scope>NUCLEOTIDE SEQUENCE [LARGE SCALE GENOMIC DNA]</scope>
    <source>
        <strain evidence="10 11">SAG 2145</strain>
    </source>
</reference>
<dbReference type="InterPro" id="IPR046950">
    <property type="entry name" value="DNA-dir_Rpol_C_phage-type"/>
</dbReference>
<evidence type="ECO:0000256" key="2">
    <source>
        <dbReference type="ARBA" id="ARBA00012418"/>
    </source>
</evidence>
<dbReference type="GO" id="GO:0003677">
    <property type="term" value="F:DNA binding"/>
    <property type="evidence" value="ECO:0007669"/>
    <property type="project" value="InterPro"/>
</dbReference>
<dbReference type="Gene3D" id="1.10.287.280">
    <property type="match status" value="1"/>
</dbReference>
<comment type="similarity">
    <text evidence="1 8">Belongs to the phage and mitochondrial RNA polymerase family.</text>
</comment>
<dbReference type="EMBL" id="JALJOS010000001">
    <property type="protein sequence ID" value="KAK9844330.1"/>
    <property type="molecule type" value="Genomic_DNA"/>
</dbReference>
<keyword evidence="4 8" id="KW-0808">Transferase</keyword>
<dbReference type="PROSITE" id="PS00489">
    <property type="entry name" value="RNA_POL_PHAGE_2"/>
    <property type="match status" value="1"/>
</dbReference>
<keyword evidence="6 8" id="KW-0804">Transcription</keyword>
<evidence type="ECO:0000256" key="7">
    <source>
        <dbReference type="ARBA" id="ARBA00048552"/>
    </source>
</evidence>
<comment type="catalytic activity">
    <reaction evidence="7 8">
        <text>RNA(n) + a ribonucleoside 5'-triphosphate = RNA(n+1) + diphosphate</text>
        <dbReference type="Rhea" id="RHEA:21248"/>
        <dbReference type="Rhea" id="RHEA-COMP:14527"/>
        <dbReference type="Rhea" id="RHEA-COMP:17342"/>
        <dbReference type="ChEBI" id="CHEBI:33019"/>
        <dbReference type="ChEBI" id="CHEBI:61557"/>
        <dbReference type="ChEBI" id="CHEBI:140395"/>
        <dbReference type="EC" id="2.7.7.6"/>
    </reaction>
</comment>
<dbReference type="PANTHER" id="PTHR10102">
    <property type="entry name" value="DNA-DIRECTED RNA POLYMERASE, MITOCHONDRIAL"/>
    <property type="match status" value="1"/>
</dbReference>
<dbReference type="Proteomes" id="UP001438707">
    <property type="component" value="Unassembled WGS sequence"/>
</dbReference>
<evidence type="ECO:0000256" key="3">
    <source>
        <dbReference type="ARBA" id="ARBA00022478"/>
    </source>
</evidence>
<evidence type="ECO:0000256" key="8">
    <source>
        <dbReference type="RuleBase" id="RU003805"/>
    </source>
</evidence>
<dbReference type="Gene3D" id="1.10.150.20">
    <property type="entry name" value="5' to 3' exonuclease, C-terminal subdomain"/>
    <property type="match status" value="1"/>
</dbReference>
<evidence type="ECO:0000313" key="10">
    <source>
        <dbReference type="EMBL" id="KAK9844330.1"/>
    </source>
</evidence>
<name>A0AAW1SDX4_9CHLO</name>